<sequence length="81" mass="8670">MRTSDGDGADEFIINYSSGGCCLTTPVVYRKGEAVLIIAPQAPTLVNRSRGYRIGRVVWDQLGSDGTCIFGISFTDHSANA</sequence>
<feature type="domain" description="PilZ" evidence="1">
    <location>
        <begin position="9"/>
        <end position="79"/>
    </location>
</feature>
<dbReference type="GO" id="GO:0035438">
    <property type="term" value="F:cyclic-di-GMP binding"/>
    <property type="evidence" value="ECO:0007669"/>
    <property type="project" value="InterPro"/>
</dbReference>
<gene>
    <name evidence="2" type="ORF">A2519_04070</name>
</gene>
<organism evidence="2 3">
    <name type="scientific">Candidatus Raymondbacteria bacterium RIFOXYD12_FULL_49_13</name>
    <dbReference type="NCBI Taxonomy" id="1817890"/>
    <lineage>
        <taxon>Bacteria</taxon>
        <taxon>Raymondiibacteriota</taxon>
    </lineage>
</organism>
<protein>
    <recommendedName>
        <fullName evidence="1">PilZ domain-containing protein</fullName>
    </recommendedName>
</protein>
<accession>A0A1F7FGL2</accession>
<comment type="caution">
    <text evidence="2">The sequence shown here is derived from an EMBL/GenBank/DDBJ whole genome shotgun (WGS) entry which is preliminary data.</text>
</comment>
<dbReference type="AlphaFoldDB" id="A0A1F7FGL2"/>
<dbReference type="InterPro" id="IPR009875">
    <property type="entry name" value="PilZ_domain"/>
</dbReference>
<evidence type="ECO:0000313" key="3">
    <source>
        <dbReference type="Proteomes" id="UP000179243"/>
    </source>
</evidence>
<dbReference type="Pfam" id="PF07238">
    <property type="entry name" value="PilZ"/>
    <property type="match status" value="1"/>
</dbReference>
<proteinExistence type="predicted"/>
<dbReference type="Proteomes" id="UP000179243">
    <property type="component" value="Unassembled WGS sequence"/>
</dbReference>
<evidence type="ECO:0000259" key="1">
    <source>
        <dbReference type="Pfam" id="PF07238"/>
    </source>
</evidence>
<evidence type="ECO:0000313" key="2">
    <source>
        <dbReference type="EMBL" id="OGK05834.1"/>
    </source>
</evidence>
<name>A0A1F7FGL2_UNCRA</name>
<reference evidence="2 3" key="1">
    <citation type="journal article" date="2016" name="Nat. Commun.">
        <title>Thousands of microbial genomes shed light on interconnected biogeochemical processes in an aquifer system.</title>
        <authorList>
            <person name="Anantharaman K."/>
            <person name="Brown C.T."/>
            <person name="Hug L.A."/>
            <person name="Sharon I."/>
            <person name="Castelle C.J."/>
            <person name="Probst A.J."/>
            <person name="Thomas B.C."/>
            <person name="Singh A."/>
            <person name="Wilkins M.J."/>
            <person name="Karaoz U."/>
            <person name="Brodie E.L."/>
            <person name="Williams K.H."/>
            <person name="Hubbard S.S."/>
            <person name="Banfield J.F."/>
        </authorList>
    </citation>
    <scope>NUCLEOTIDE SEQUENCE [LARGE SCALE GENOMIC DNA]</scope>
</reference>
<dbReference type="EMBL" id="MFYX01000046">
    <property type="protein sequence ID" value="OGK05834.1"/>
    <property type="molecule type" value="Genomic_DNA"/>
</dbReference>